<dbReference type="PANTHER" id="PTHR43038">
    <property type="entry name" value="ATP-BINDING CASSETTE, SUB-FAMILY H, MEMBER 1"/>
    <property type="match status" value="1"/>
</dbReference>
<dbReference type="EMBL" id="BQXH01000034">
    <property type="protein sequence ID" value="GKS82430.1"/>
    <property type="molecule type" value="Genomic_DNA"/>
</dbReference>
<dbReference type="Pfam" id="PF00005">
    <property type="entry name" value="ABC_tran"/>
    <property type="match status" value="1"/>
</dbReference>
<keyword evidence="3" id="KW-1185">Reference proteome</keyword>
<dbReference type="SUPFAM" id="SSF52540">
    <property type="entry name" value="P-loop containing nucleoside triphosphate hydrolases"/>
    <property type="match status" value="1"/>
</dbReference>
<sequence>METTIRVQDLDQGYGKKIVISDINVSVAAGEILGLIGPSGAGKSTLINAIMGMLKPKKGSVTVLGQLMPNRQILAKIGFMAQADALLIFLAKYP</sequence>
<evidence type="ECO:0000313" key="3">
    <source>
        <dbReference type="Proteomes" id="UP001055149"/>
    </source>
</evidence>
<evidence type="ECO:0000313" key="2">
    <source>
        <dbReference type="EMBL" id="GKS82430.1"/>
    </source>
</evidence>
<dbReference type="InterPro" id="IPR027417">
    <property type="entry name" value="P-loop_NTPase"/>
</dbReference>
<comment type="caution">
    <text evidence="2">The sequence shown here is derived from an EMBL/GenBank/DDBJ whole genome shotgun (WGS) entry which is preliminary data.</text>
</comment>
<dbReference type="Gene3D" id="3.40.50.300">
    <property type="entry name" value="P-loop containing nucleotide triphosphate hydrolases"/>
    <property type="match status" value="1"/>
</dbReference>
<dbReference type="Proteomes" id="UP001055149">
    <property type="component" value="Unassembled WGS sequence"/>
</dbReference>
<dbReference type="InterPro" id="IPR003439">
    <property type="entry name" value="ABC_transporter-like_ATP-bd"/>
</dbReference>
<dbReference type="PANTHER" id="PTHR43038:SF3">
    <property type="entry name" value="ABC TRANSPORTER G FAMILY MEMBER 20 ISOFORM X1"/>
    <property type="match status" value="1"/>
</dbReference>
<protein>
    <recommendedName>
        <fullName evidence="1">ABC transporter domain-containing protein</fullName>
    </recommendedName>
</protein>
<accession>A0ABQ5JK45</accession>
<proteinExistence type="predicted"/>
<reference evidence="2" key="1">
    <citation type="journal article" date="2022" name="Int. J. Syst. Evol. Microbiol.">
        <title>A novel species of lactic acid bacteria, Ligilactobacillus pabuli sp. nov., isolated from alfalfa silage.</title>
        <authorList>
            <person name="Tohno M."/>
            <person name="Tanizawa Y."/>
            <person name="Sawada H."/>
            <person name="Sakamoto M."/>
            <person name="Ohkuma M."/>
            <person name="Kobayashi H."/>
        </authorList>
    </citation>
    <scope>NUCLEOTIDE SEQUENCE</scope>
    <source>
        <strain evidence="2">AF129</strain>
    </source>
</reference>
<evidence type="ECO:0000259" key="1">
    <source>
        <dbReference type="Pfam" id="PF00005"/>
    </source>
</evidence>
<feature type="domain" description="ABC transporter" evidence="1">
    <location>
        <begin position="21"/>
        <end position="86"/>
    </location>
</feature>
<gene>
    <name evidence="2" type="ORF">LPAF129_21160</name>
</gene>
<organism evidence="2 3">
    <name type="scientific">Ligilactobacillus pabuli</name>
    <dbReference type="NCBI Taxonomy" id="2886039"/>
    <lineage>
        <taxon>Bacteria</taxon>
        <taxon>Bacillati</taxon>
        <taxon>Bacillota</taxon>
        <taxon>Bacilli</taxon>
        <taxon>Lactobacillales</taxon>
        <taxon>Lactobacillaceae</taxon>
        <taxon>Ligilactobacillus</taxon>
    </lineage>
</organism>
<name>A0ABQ5JK45_9LACO</name>